<dbReference type="Pfam" id="PF00512">
    <property type="entry name" value="HisKA"/>
    <property type="match status" value="1"/>
</dbReference>
<dbReference type="InterPro" id="IPR013767">
    <property type="entry name" value="PAS_fold"/>
</dbReference>
<evidence type="ECO:0000256" key="6">
    <source>
        <dbReference type="ARBA" id="ARBA00023012"/>
    </source>
</evidence>
<dbReference type="InterPro" id="IPR000700">
    <property type="entry name" value="PAS-assoc_C"/>
</dbReference>
<evidence type="ECO:0000256" key="2">
    <source>
        <dbReference type="ARBA" id="ARBA00012438"/>
    </source>
</evidence>
<evidence type="ECO:0000259" key="12">
    <source>
        <dbReference type="PROSITE" id="PS50113"/>
    </source>
</evidence>
<feature type="domain" description="Histidine kinase" evidence="9">
    <location>
        <begin position="1024"/>
        <end position="1242"/>
    </location>
</feature>
<organism evidence="13 14">
    <name type="scientific">Anabaena lutea FACHB-196</name>
    <dbReference type="NCBI Taxonomy" id="2692881"/>
    <lineage>
        <taxon>Bacteria</taxon>
        <taxon>Bacillati</taxon>
        <taxon>Cyanobacteriota</taxon>
        <taxon>Cyanophyceae</taxon>
        <taxon>Nostocales</taxon>
        <taxon>Nostocaceae</taxon>
        <taxon>Anabaena</taxon>
    </lineage>
</organism>
<dbReference type="InterPro" id="IPR000014">
    <property type="entry name" value="PAS"/>
</dbReference>
<dbReference type="InterPro" id="IPR005467">
    <property type="entry name" value="His_kinase_dom"/>
</dbReference>
<dbReference type="SMART" id="SM00387">
    <property type="entry name" value="HATPase_c"/>
    <property type="match status" value="1"/>
</dbReference>
<evidence type="ECO:0000313" key="14">
    <source>
        <dbReference type="Proteomes" id="UP000640531"/>
    </source>
</evidence>
<dbReference type="InterPro" id="IPR004358">
    <property type="entry name" value="Sig_transdc_His_kin-like_C"/>
</dbReference>
<dbReference type="SMART" id="SM00091">
    <property type="entry name" value="PAS"/>
    <property type="match status" value="2"/>
</dbReference>
<evidence type="ECO:0000313" key="13">
    <source>
        <dbReference type="EMBL" id="MBD2569773.1"/>
    </source>
</evidence>
<dbReference type="Gene3D" id="3.30.565.10">
    <property type="entry name" value="Histidine kinase-like ATPase, C-terminal domain"/>
    <property type="match status" value="1"/>
</dbReference>
<proteinExistence type="predicted"/>
<accession>A0ABR8FI50</accession>
<dbReference type="SUPFAM" id="SSF55874">
    <property type="entry name" value="ATPase domain of HSP90 chaperone/DNA topoisomerase II/histidine kinase"/>
    <property type="match status" value="1"/>
</dbReference>
<dbReference type="Gene3D" id="3.30.450.20">
    <property type="entry name" value="PAS domain"/>
    <property type="match status" value="2"/>
</dbReference>
<dbReference type="PROSITE" id="PS50110">
    <property type="entry name" value="RESPONSE_REGULATORY"/>
    <property type="match status" value="1"/>
</dbReference>
<dbReference type="SUPFAM" id="SSF47384">
    <property type="entry name" value="Homodimeric domain of signal transducing histidine kinase"/>
    <property type="match status" value="1"/>
</dbReference>
<dbReference type="CDD" id="cd17580">
    <property type="entry name" value="REC_2_DhkD-like"/>
    <property type="match status" value="1"/>
</dbReference>
<dbReference type="SUPFAM" id="SSF52172">
    <property type="entry name" value="CheY-like"/>
    <property type="match status" value="1"/>
</dbReference>
<keyword evidence="8" id="KW-0175">Coiled coil</keyword>
<evidence type="ECO:0000256" key="1">
    <source>
        <dbReference type="ARBA" id="ARBA00000085"/>
    </source>
</evidence>
<dbReference type="SMART" id="SM00065">
    <property type="entry name" value="GAF"/>
    <property type="match status" value="4"/>
</dbReference>
<dbReference type="PRINTS" id="PR00344">
    <property type="entry name" value="BCTRLSENSOR"/>
</dbReference>
<dbReference type="InterPro" id="IPR011006">
    <property type="entry name" value="CheY-like_superfamily"/>
</dbReference>
<dbReference type="InterPro" id="IPR036097">
    <property type="entry name" value="HisK_dim/P_sf"/>
</dbReference>
<keyword evidence="3 7" id="KW-0597">Phosphoprotein</keyword>
<dbReference type="Proteomes" id="UP000640531">
    <property type="component" value="Unassembled WGS sequence"/>
</dbReference>
<dbReference type="Pfam" id="PF08448">
    <property type="entry name" value="PAS_4"/>
    <property type="match status" value="1"/>
</dbReference>
<feature type="coiled-coil region" evidence="8">
    <location>
        <begin position="621"/>
        <end position="659"/>
    </location>
</feature>
<evidence type="ECO:0000256" key="8">
    <source>
        <dbReference type="SAM" id="Coils"/>
    </source>
</evidence>
<dbReference type="InterPro" id="IPR003018">
    <property type="entry name" value="GAF"/>
</dbReference>
<keyword evidence="5" id="KW-0418">Kinase</keyword>
<dbReference type="PROSITE" id="PS50112">
    <property type="entry name" value="PAS"/>
    <property type="match status" value="2"/>
</dbReference>
<evidence type="ECO:0000256" key="7">
    <source>
        <dbReference type="PROSITE-ProRule" id="PRU00169"/>
    </source>
</evidence>
<dbReference type="PROSITE" id="PS50113">
    <property type="entry name" value="PAC"/>
    <property type="match status" value="2"/>
</dbReference>
<dbReference type="Pfam" id="PF00989">
    <property type="entry name" value="PAS"/>
    <property type="match status" value="1"/>
</dbReference>
<keyword evidence="4" id="KW-0808">Transferase</keyword>
<evidence type="ECO:0000259" key="11">
    <source>
        <dbReference type="PROSITE" id="PS50112"/>
    </source>
</evidence>
<keyword evidence="14" id="KW-1185">Reference proteome</keyword>
<dbReference type="CDD" id="cd00130">
    <property type="entry name" value="PAS"/>
    <property type="match status" value="2"/>
</dbReference>
<dbReference type="Pfam" id="PF13185">
    <property type="entry name" value="GAF_2"/>
    <property type="match status" value="1"/>
</dbReference>
<dbReference type="EC" id="2.7.13.3" evidence="2"/>
<dbReference type="SMART" id="SM00388">
    <property type="entry name" value="HisKA"/>
    <property type="match status" value="1"/>
</dbReference>
<dbReference type="Pfam" id="PF02518">
    <property type="entry name" value="HATPase_c"/>
    <property type="match status" value="1"/>
</dbReference>
<comment type="catalytic activity">
    <reaction evidence="1">
        <text>ATP + protein L-histidine = ADP + protein N-phospho-L-histidine.</text>
        <dbReference type="EC" id="2.7.13.3"/>
    </reaction>
</comment>
<dbReference type="InterPro" id="IPR013656">
    <property type="entry name" value="PAS_4"/>
</dbReference>
<dbReference type="PANTHER" id="PTHR43547:SF2">
    <property type="entry name" value="HYBRID SIGNAL TRANSDUCTION HISTIDINE KINASE C"/>
    <property type="match status" value="1"/>
</dbReference>
<dbReference type="CDD" id="cd00082">
    <property type="entry name" value="HisKA"/>
    <property type="match status" value="1"/>
</dbReference>
<protein>
    <recommendedName>
        <fullName evidence="2">histidine kinase</fullName>
        <ecNumber evidence="2">2.7.13.3</ecNumber>
    </recommendedName>
</protein>
<dbReference type="InterPro" id="IPR036890">
    <property type="entry name" value="HATPase_C_sf"/>
</dbReference>
<evidence type="ECO:0000256" key="5">
    <source>
        <dbReference type="ARBA" id="ARBA00022777"/>
    </source>
</evidence>
<feature type="coiled-coil region" evidence="8">
    <location>
        <begin position="334"/>
        <end position="393"/>
    </location>
</feature>
<dbReference type="CDD" id="cd16922">
    <property type="entry name" value="HATPase_EvgS-ArcB-TorS-like"/>
    <property type="match status" value="1"/>
</dbReference>
<feature type="modified residue" description="4-aspartylphosphate" evidence="7">
    <location>
        <position position="1313"/>
    </location>
</feature>
<keyword evidence="6" id="KW-0902">Two-component regulatory system</keyword>
<sequence length="1394" mass="153085">MTETTPKPIATTAPLPANEVERLEALRRYNILDTPPEAAFDRITSLAARLFNMPITLVSLVDESRGYFKSAYGFDMREVPRDATICNLVVLSDEVLVIPDTRQDNRLACNPFVQNEPGLRFYAGAPLLTQDGFNLGTLCLLDTQPRDALTDEQKAVLADLAAMVMDELELRLAVHKIAQIDATLQDVSQGVSAATGKAFFSALVQHLSKVLGVDYTYIGLVEGDKQETIRTIAACGKGQIIDNFAYLLHDTPCQEVLQKRKLCCYANRVQALFPNAPLLKPLNVESYVAVPFFDTTGVPLGVLGVMDGKALTNVQLAESLLTIFALRIATELERQQTEAGRQQAQHELERLVAQRTTELSQANELLLLEIVERQQAEVALQKEQELLRVLLDNVQAGIVACNAEGILTLFNRAAREFHGLPEQPLPPEQWAEYYNLYLPDGKTQMSKHEIPLFRALQGEKVENVEMVIAPKQGTAKTLLASGQAIADSQGKKQGAVVLMHDITERKQTEAELLISDVALQQMPNAIFLTDLEGKILRWLGNAEQIFGYTAAEAIGKPVNFLHRSDIKAAMTAQIIQSIQTTGDFCGEIPCLRKDGSPVSIETTAKTVYDKTGNPIFFIGINQDITERKKSEAERAQLLRQQVQEQNARLEAEADQRRWAFLAEISTALASSLDYECTLANVANLVVPFFADWCAIDLLQDNQFIHRVAVAHRDPTKVELGWEVHRQYPSRIEATEGVAKVLRTGKTEMVAEIPDAALVMVAQDAEHLRILRELGLKSAISSPLIARGQILGAISFITAESERRYGEADLALAEDIVHRAAIAIDNARLYREAEQSAERITRLQSVTAAFSESLTPLQVADVIIDQGIATLGANFAMIALVNETGTELEVLRNVGCEPDQMNGWQRFSLNEPVPLAEAVRTGQPIWAESSKTRAIRYPHLTKQYQQQNFNAWISIPLMVEGRAIGGMSFGFIEPQQLDEEEQTFILSLAQQCAQAIARTRLYEAERTARSAAESANRVKDEFLAVLSHELRSPLNPILGWSKLLQNGKLDEATAKQALASIERNAKLQSELIEDLLDISRILQGKLSLAVSPLNLAMTIRAASETVRLAAEAKSISVKANLDVEVGQVLGDSTRLQQVLWNLLSNAVKFTPVGGRVEVRLEKDDNYAQVTVSDTGKGISPDFLPYVFDCFRQADSTTTRKFGGLGLGLAIVRNLVELHGGTIQAESKGEGLGATFIVRLPLMPVQLTVNEEPQFLEPSFNLNGVQVLVVDDDTDTRDLIAFILEQAGAKVIAAASGGEAFAALAQSQPDVILSDIGMPDMDGYMLLRQIRALPPEQGGHIPAIAFTAYAAEFDQQQALSAGFQKHIPKPVEPEVLVQAILQIISSAAFSVVRAVK</sequence>
<dbReference type="Gene3D" id="1.10.287.130">
    <property type="match status" value="1"/>
</dbReference>
<dbReference type="SUPFAM" id="SSF55781">
    <property type="entry name" value="GAF domain-like"/>
    <property type="match status" value="4"/>
</dbReference>
<reference evidence="13 14" key="1">
    <citation type="journal article" date="2020" name="ISME J.">
        <title>Comparative genomics reveals insights into cyanobacterial evolution and habitat adaptation.</title>
        <authorList>
            <person name="Chen M.Y."/>
            <person name="Teng W.K."/>
            <person name="Zhao L."/>
            <person name="Hu C.X."/>
            <person name="Zhou Y.K."/>
            <person name="Han B.P."/>
            <person name="Song L.R."/>
            <person name="Shu W.S."/>
        </authorList>
    </citation>
    <scope>NUCLEOTIDE SEQUENCE [LARGE SCALE GENOMIC DNA]</scope>
    <source>
        <strain evidence="13 14">FACHB-196</strain>
    </source>
</reference>
<evidence type="ECO:0000256" key="3">
    <source>
        <dbReference type="ARBA" id="ARBA00022553"/>
    </source>
</evidence>
<feature type="domain" description="Response regulatory" evidence="10">
    <location>
        <begin position="1264"/>
        <end position="1382"/>
    </location>
</feature>
<dbReference type="SUPFAM" id="SSF55785">
    <property type="entry name" value="PYP-like sensor domain (PAS domain)"/>
    <property type="match status" value="2"/>
</dbReference>
<dbReference type="Gene3D" id="3.30.450.40">
    <property type="match status" value="4"/>
</dbReference>
<dbReference type="SMART" id="SM00086">
    <property type="entry name" value="PAC"/>
    <property type="match status" value="2"/>
</dbReference>
<dbReference type="Gene3D" id="3.40.50.2300">
    <property type="match status" value="1"/>
</dbReference>
<dbReference type="InterPro" id="IPR029016">
    <property type="entry name" value="GAF-like_dom_sf"/>
</dbReference>
<dbReference type="InterPro" id="IPR035965">
    <property type="entry name" value="PAS-like_dom_sf"/>
</dbReference>
<dbReference type="InterPro" id="IPR001789">
    <property type="entry name" value="Sig_transdc_resp-reg_receiver"/>
</dbReference>
<gene>
    <name evidence="13" type="ORF">H6G59_18110</name>
</gene>
<dbReference type="InterPro" id="IPR003661">
    <property type="entry name" value="HisK_dim/P_dom"/>
</dbReference>
<dbReference type="EMBL" id="JACJST010000017">
    <property type="protein sequence ID" value="MBD2569773.1"/>
    <property type="molecule type" value="Genomic_DNA"/>
</dbReference>
<evidence type="ECO:0000259" key="9">
    <source>
        <dbReference type="PROSITE" id="PS50109"/>
    </source>
</evidence>
<dbReference type="Pfam" id="PF00072">
    <property type="entry name" value="Response_reg"/>
    <property type="match status" value="1"/>
</dbReference>
<dbReference type="InterPro" id="IPR003594">
    <property type="entry name" value="HATPase_dom"/>
</dbReference>
<dbReference type="PANTHER" id="PTHR43547">
    <property type="entry name" value="TWO-COMPONENT HISTIDINE KINASE"/>
    <property type="match status" value="1"/>
</dbReference>
<evidence type="ECO:0000259" key="10">
    <source>
        <dbReference type="PROSITE" id="PS50110"/>
    </source>
</evidence>
<dbReference type="PROSITE" id="PS50109">
    <property type="entry name" value="HIS_KIN"/>
    <property type="match status" value="1"/>
</dbReference>
<feature type="domain" description="PAS" evidence="11">
    <location>
        <begin position="383"/>
        <end position="459"/>
    </location>
</feature>
<dbReference type="InterPro" id="IPR001610">
    <property type="entry name" value="PAC"/>
</dbReference>
<dbReference type="RefSeq" id="WP_190716860.1">
    <property type="nucleotide sequence ID" value="NZ_JACJST010000017.1"/>
</dbReference>
<evidence type="ECO:0000256" key="4">
    <source>
        <dbReference type="ARBA" id="ARBA00022679"/>
    </source>
</evidence>
<feature type="domain" description="PAC" evidence="12">
    <location>
        <begin position="462"/>
        <end position="514"/>
    </location>
</feature>
<name>A0ABR8FI50_9NOST</name>
<comment type="caution">
    <text evidence="13">The sequence shown here is derived from an EMBL/GenBank/DDBJ whole genome shotgun (WGS) entry which is preliminary data.</text>
</comment>
<dbReference type="Pfam" id="PF01590">
    <property type="entry name" value="GAF"/>
    <property type="match status" value="3"/>
</dbReference>
<dbReference type="SMART" id="SM00448">
    <property type="entry name" value="REC"/>
    <property type="match status" value="1"/>
</dbReference>
<dbReference type="NCBIfam" id="TIGR00229">
    <property type="entry name" value="sensory_box"/>
    <property type="match status" value="2"/>
</dbReference>
<feature type="domain" description="PAS" evidence="11">
    <location>
        <begin position="518"/>
        <end position="581"/>
    </location>
</feature>
<feature type="domain" description="PAC" evidence="12">
    <location>
        <begin position="584"/>
        <end position="636"/>
    </location>
</feature>